<protein>
    <submittedName>
        <fullName evidence="1">Uncharacterized protein</fullName>
    </submittedName>
</protein>
<evidence type="ECO:0000313" key="1">
    <source>
        <dbReference type="EMBL" id="MBF5059786.1"/>
    </source>
</evidence>
<organism evidence="1 2">
    <name type="scientific">Candidatus Neptunichlamydia vexilliferae</name>
    <dbReference type="NCBI Taxonomy" id="1651774"/>
    <lineage>
        <taxon>Bacteria</taxon>
        <taxon>Pseudomonadati</taxon>
        <taxon>Chlamydiota</taxon>
        <taxon>Chlamydiia</taxon>
        <taxon>Parachlamydiales</taxon>
        <taxon>Simkaniaceae</taxon>
        <taxon>Candidatus Neptunichlamydia</taxon>
    </lineage>
</organism>
<comment type="caution">
    <text evidence="1">The sequence shown here is derived from an EMBL/GenBank/DDBJ whole genome shotgun (WGS) entry which is preliminary data.</text>
</comment>
<dbReference type="EMBL" id="JAAEJV010000040">
    <property type="protein sequence ID" value="MBF5059786.1"/>
    <property type="molecule type" value="Genomic_DNA"/>
</dbReference>
<gene>
    <name evidence="1" type="ORF">NEPTK9_001304</name>
</gene>
<name>A0ABS0B072_9BACT</name>
<reference evidence="1 2" key="1">
    <citation type="submission" date="2020-01" db="EMBL/GenBank/DDBJ databases">
        <title>Draft genome sequence of Cand. Neptunochlamydia vexilliferae K9.</title>
        <authorList>
            <person name="Schulz F."/>
            <person name="Koestlbacher S."/>
            <person name="Wascher F."/>
            <person name="Pizzetti I."/>
            <person name="Horn M."/>
        </authorList>
    </citation>
    <scope>NUCLEOTIDE SEQUENCE [LARGE SCALE GENOMIC DNA]</scope>
    <source>
        <strain evidence="1 2">K9</strain>
    </source>
</reference>
<accession>A0ABS0B072</accession>
<keyword evidence="2" id="KW-1185">Reference proteome</keyword>
<dbReference type="Proteomes" id="UP001194714">
    <property type="component" value="Unassembled WGS sequence"/>
</dbReference>
<evidence type="ECO:0000313" key="2">
    <source>
        <dbReference type="Proteomes" id="UP001194714"/>
    </source>
</evidence>
<proteinExistence type="predicted"/>
<sequence>MLCTAPRGRSVWLARLKLKGAAGACPRRIFLTYTTDKCANFLPVKVNKAGKDKSRYPYF</sequence>